<reference evidence="1" key="2">
    <citation type="submission" date="2022-08" db="UniProtKB">
        <authorList>
            <consortium name="EnsemblMetazoa"/>
        </authorList>
    </citation>
    <scope>IDENTIFICATION</scope>
    <source>
        <strain evidence="1">STECLA/ALBI9_A</strain>
    </source>
</reference>
<accession>A0A8W7K7V4</accession>
<proteinExistence type="predicted"/>
<dbReference type="OrthoDB" id="7737863at2759"/>
<dbReference type="RefSeq" id="XP_035778507.1">
    <property type="nucleotide sequence ID" value="XM_035922614.1"/>
</dbReference>
<protein>
    <submittedName>
        <fullName evidence="1">Uncharacterized protein</fullName>
    </submittedName>
</protein>
<keyword evidence="2" id="KW-1185">Reference proteome</keyword>
<organism evidence="1 2">
    <name type="scientific">Anopheles albimanus</name>
    <name type="common">New world malaria mosquito</name>
    <dbReference type="NCBI Taxonomy" id="7167"/>
    <lineage>
        <taxon>Eukaryota</taxon>
        <taxon>Metazoa</taxon>
        <taxon>Ecdysozoa</taxon>
        <taxon>Arthropoda</taxon>
        <taxon>Hexapoda</taxon>
        <taxon>Insecta</taxon>
        <taxon>Pterygota</taxon>
        <taxon>Neoptera</taxon>
        <taxon>Endopterygota</taxon>
        <taxon>Diptera</taxon>
        <taxon>Nematocera</taxon>
        <taxon>Culicoidea</taxon>
        <taxon>Culicidae</taxon>
        <taxon>Anophelinae</taxon>
        <taxon>Anopheles</taxon>
    </lineage>
</organism>
<dbReference type="KEGG" id="aali:118459342"/>
<dbReference type="GeneID" id="118459342"/>
<dbReference type="Proteomes" id="UP000069272">
    <property type="component" value="Chromosome 2R"/>
</dbReference>
<evidence type="ECO:0000313" key="1">
    <source>
        <dbReference type="EnsemblMetazoa" id="AALB016177-PA"/>
    </source>
</evidence>
<name>A0A8W7K7V4_ANOAL</name>
<dbReference type="AlphaFoldDB" id="A0A8W7K7V4"/>
<reference evidence="1 2" key="1">
    <citation type="journal article" date="2017" name="G3 (Bethesda)">
        <title>The Physical Genome Mapping of Anopheles albimanus Corrected Scaffold Misassemblies and Identified Interarm Rearrangements in Genus Anopheles.</title>
        <authorList>
            <person name="Artemov G.N."/>
            <person name="Peery A.N."/>
            <person name="Jiang X."/>
            <person name="Tu Z."/>
            <person name="Stegniy V.N."/>
            <person name="Sharakhova M.V."/>
            <person name="Sharakhov I.V."/>
        </authorList>
    </citation>
    <scope>NUCLEOTIDE SEQUENCE [LARGE SCALE GENOMIC DNA]</scope>
    <source>
        <strain evidence="1 2">ALBI9_A</strain>
    </source>
</reference>
<dbReference type="EnsemblMetazoa" id="AALB016177-RA">
    <property type="protein sequence ID" value="AALB016177-PA"/>
    <property type="gene ID" value="AALB016177"/>
</dbReference>
<sequence length="219" mass="24359">MTNEVDNRLYHNAIKAIEVFLLGMSFRLPEVYSDVERIRAALNENKKLPNSHKLGSNASEAISSHIEAAVQCGKATRCFEGSKTLENAEKVLHTILHNCKLVQDCVQGFTSDTMDTPRIEEAGTRLAHVGKGAHLAHVLLVEVTELAMASNAYYLGGRQLIVPPVPKRLADDMTMYCALISSEYSKANEKWLGSKFDLSWPQFDILARESSVRKLQSPE</sequence>
<evidence type="ECO:0000313" key="2">
    <source>
        <dbReference type="Proteomes" id="UP000069272"/>
    </source>
</evidence>